<dbReference type="SMART" id="SM00478">
    <property type="entry name" value="ENDO3c"/>
    <property type="match status" value="1"/>
</dbReference>
<sequence>MHTGTIDPATIPGGIDLGLTLESGQSYLWTRADGDGYTGDPDGSQWYTTVTRAAGAPPGGESREGDPRVLQVRERPDGGLDWRATMPAAALVRERLRLDDDLDAIAARAPSDPVIGAAFDAHRGLRLIDDPAYPTLIAFICSTQMRVARIHGMVTDLRRDLGDPVEFDGATVHAFPTPERLAAAGEDRLRELGLGYRAPYVAETARMVADGTHPADAAGMQYEDAREWLTRFVGVGDKVADCVALFALGFDEAVPLDTWIQTAIEERFPDCDRDSYAETSRALRDRLGPDAGYVQTYLFHHLRTAEAATAD</sequence>
<dbReference type="InterPro" id="IPR011257">
    <property type="entry name" value="DNA_glycosylase"/>
</dbReference>
<proteinExistence type="inferred from homology"/>
<dbReference type="InterPro" id="IPR052054">
    <property type="entry name" value="Oxidative_DNA_repair_enzyme"/>
</dbReference>
<dbReference type="CDD" id="cd00056">
    <property type="entry name" value="ENDO3c"/>
    <property type="match status" value="1"/>
</dbReference>
<dbReference type="InterPro" id="IPR023170">
    <property type="entry name" value="HhH_base_excis_C"/>
</dbReference>
<dbReference type="SUPFAM" id="SSF48150">
    <property type="entry name" value="DNA-glycosylase"/>
    <property type="match status" value="1"/>
</dbReference>
<dbReference type="SUPFAM" id="SSF55945">
    <property type="entry name" value="TATA-box binding protein-like"/>
    <property type="match status" value="1"/>
</dbReference>
<dbReference type="AlphaFoldDB" id="A0A2R4WXR7"/>
<dbReference type="Gene3D" id="1.10.1670.10">
    <property type="entry name" value="Helix-hairpin-Helix base-excision DNA repair enzymes (C-terminal)"/>
    <property type="match status" value="1"/>
</dbReference>
<organism evidence="5 6">
    <name type="scientific">Halococcoides cellulosivorans</name>
    <dbReference type="NCBI Taxonomy" id="1679096"/>
    <lineage>
        <taxon>Archaea</taxon>
        <taxon>Methanobacteriati</taxon>
        <taxon>Methanobacteriota</taxon>
        <taxon>Stenosarchaea group</taxon>
        <taxon>Halobacteria</taxon>
        <taxon>Halobacteriales</taxon>
        <taxon>Haloarculaceae</taxon>
        <taxon>Halococcoides</taxon>
    </lineage>
</organism>
<comment type="catalytic activity">
    <reaction evidence="3">
        <text>2'-deoxyribonucleotide-(2'-deoxyribose 5'-phosphate)-2'-deoxyribonucleotide-DNA = a 3'-end 2'-deoxyribonucleotide-(2,3-dehydro-2,3-deoxyribose 5'-phosphate)-DNA + a 5'-end 5'-phospho-2'-deoxyribonucleoside-DNA + H(+)</text>
        <dbReference type="Rhea" id="RHEA:66592"/>
        <dbReference type="Rhea" id="RHEA-COMP:13180"/>
        <dbReference type="Rhea" id="RHEA-COMP:16897"/>
        <dbReference type="Rhea" id="RHEA-COMP:17067"/>
        <dbReference type="ChEBI" id="CHEBI:15378"/>
        <dbReference type="ChEBI" id="CHEBI:136412"/>
        <dbReference type="ChEBI" id="CHEBI:157695"/>
        <dbReference type="ChEBI" id="CHEBI:167181"/>
        <dbReference type="EC" id="4.2.99.18"/>
    </reaction>
</comment>
<reference evidence="5 6" key="1">
    <citation type="submission" date="2018-04" db="EMBL/GenBank/DDBJ databases">
        <title>Halococcoides cellulosivorans gen. nov., sp. nov., an extremely halophilic cellulose-utilizing haloarchaeon from hypersaline lakes.</title>
        <authorList>
            <person name="Sorokin D.Y."/>
            <person name="Toshchakov S.V."/>
            <person name="Samarov N.I."/>
            <person name="Korzhenkov A."/>
            <person name="Kublanov I.V."/>
        </authorList>
    </citation>
    <scope>NUCLEOTIDE SEQUENCE [LARGE SCALE GENOMIC DNA]</scope>
    <source>
        <strain evidence="5 6">HArcel1</strain>
    </source>
</reference>
<dbReference type="PANTHER" id="PTHR10242:SF2">
    <property type="entry name" value="N-GLYCOSYLASE_DNA LYASE"/>
    <property type="match status" value="1"/>
</dbReference>
<accession>A0A2R4WXR7</accession>
<dbReference type="Gene3D" id="1.10.340.30">
    <property type="entry name" value="Hypothetical protein, domain 2"/>
    <property type="match status" value="1"/>
</dbReference>
<dbReference type="Proteomes" id="UP000244727">
    <property type="component" value="Chromosome"/>
</dbReference>
<dbReference type="KEGG" id="harc:HARCEL1_00535"/>
<protein>
    <recommendedName>
        <fullName evidence="2">DNA-(apurinic or apyrimidinic site) lyase</fullName>
        <ecNumber evidence="2">4.2.99.18</ecNumber>
    </recommendedName>
</protein>
<dbReference type="EC" id="4.2.99.18" evidence="2"/>
<comment type="similarity">
    <text evidence="1">Belongs to the type-1 OGG1 family.</text>
</comment>
<dbReference type="InterPro" id="IPR003265">
    <property type="entry name" value="HhH-GPD_domain"/>
</dbReference>
<feature type="domain" description="HhH-GPD" evidence="4">
    <location>
        <begin position="141"/>
        <end position="306"/>
    </location>
</feature>
<dbReference type="RefSeq" id="WP_108380679.1">
    <property type="nucleotide sequence ID" value="NZ_CP028858.1"/>
</dbReference>
<keyword evidence="6" id="KW-1185">Reference proteome</keyword>
<evidence type="ECO:0000256" key="1">
    <source>
        <dbReference type="ARBA" id="ARBA00010679"/>
    </source>
</evidence>
<evidence type="ECO:0000259" key="4">
    <source>
        <dbReference type="SMART" id="SM00478"/>
    </source>
</evidence>
<evidence type="ECO:0000256" key="2">
    <source>
        <dbReference type="ARBA" id="ARBA00012720"/>
    </source>
</evidence>
<dbReference type="GO" id="GO:0006284">
    <property type="term" value="P:base-excision repair"/>
    <property type="evidence" value="ECO:0007669"/>
    <property type="project" value="InterPro"/>
</dbReference>
<dbReference type="EMBL" id="CP028858">
    <property type="protein sequence ID" value="AWB26310.1"/>
    <property type="molecule type" value="Genomic_DNA"/>
</dbReference>
<dbReference type="GO" id="GO:0140078">
    <property type="term" value="F:class I DNA-(apurinic or apyrimidinic site) endonuclease activity"/>
    <property type="evidence" value="ECO:0007669"/>
    <property type="project" value="UniProtKB-EC"/>
</dbReference>
<dbReference type="GeneID" id="36510948"/>
<evidence type="ECO:0000313" key="5">
    <source>
        <dbReference type="EMBL" id="AWB26310.1"/>
    </source>
</evidence>
<gene>
    <name evidence="5" type="ORF">HARCEL1_00535</name>
</gene>
<evidence type="ECO:0000313" key="6">
    <source>
        <dbReference type="Proteomes" id="UP000244727"/>
    </source>
</evidence>
<evidence type="ECO:0000256" key="3">
    <source>
        <dbReference type="ARBA" id="ARBA00044632"/>
    </source>
</evidence>
<dbReference type="Pfam" id="PF00730">
    <property type="entry name" value="HhH-GPD"/>
    <property type="match status" value="1"/>
</dbReference>
<dbReference type="PANTHER" id="PTHR10242">
    <property type="entry name" value="8-OXOGUANINE DNA GLYCOSYLASE"/>
    <property type="match status" value="1"/>
</dbReference>
<name>A0A2R4WXR7_9EURY</name>